<gene>
    <name evidence="1" type="ORF">SCARUB_04719</name>
</gene>
<evidence type="ECO:0008006" key="3">
    <source>
        <dbReference type="Google" id="ProtNLM"/>
    </source>
</evidence>
<proteinExistence type="predicted"/>
<name>A0A1E3X3L2_9BACT</name>
<protein>
    <recommendedName>
        <fullName evidence="3">Transposase</fullName>
    </recommendedName>
</protein>
<feature type="non-terminal residue" evidence="1">
    <location>
        <position position="21"/>
    </location>
</feature>
<sequence length="21" mass="2668">MLERETRRRFTKEFKVEAVEL</sequence>
<comment type="caution">
    <text evidence="1">The sequence shown here is derived from an EMBL/GenBank/DDBJ whole genome shotgun (WGS) entry which is preliminary data.</text>
</comment>
<evidence type="ECO:0000313" key="2">
    <source>
        <dbReference type="Proteomes" id="UP000094056"/>
    </source>
</evidence>
<accession>A0A1E3X3L2</accession>
<dbReference type="Proteomes" id="UP000094056">
    <property type="component" value="Unassembled WGS sequence"/>
</dbReference>
<reference evidence="1 2" key="1">
    <citation type="submission" date="2016-07" db="EMBL/GenBank/DDBJ databases">
        <title>Draft genome of Scalindua rubra, obtained from a brine-seawater interface in the Red Sea, sheds light on salt adaptation in anammox bacteria.</title>
        <authorList>
            <person name="Speth D.R."/>
            <person name="Lagkouvardos I."/>
            <person name="Wang Y."/>
            <person name="Qian P.-Y."/>
            <person name="Dutilh B.E."/>
            <person name="Jetten M.S."/>
        </authorList>
    </citation>
    <scope>NUCLEOTIDE SEQUENCE [LARGE SCALE GENOMIC DNA]</scope>
    <source>
        <strain evidence="1">BSI-1</strain>
    </source>
</reference>
<evidence type="ECO:0000313" key="1">
    <source>
        <dbReference type="EMBL" id="ODS30169.1"/>
    </source>
</evidence>
<dbReference type="AlphaFoldDB" id="A0A1E3X3L2"/>
<dbReference type="EMBL" id="MAYW01000270">
    <property type="protein sequence ID" value="ODS30169.1"/>
    <property type="molecule type" value="Genomic_DNA"/>
</dbReference>
<organism evidence="1 2">
    <name type="scientific">Candidatus Scalindua rubra</name>
    <dbReference type="NCBI Taxonomy" id="1872076"/>
    <lineage>
        <taxon>Bacteria</taxon>
        <taxon>Pseudomonadati</taxon>
        <taxon>Planctomycetota</taxon>
        <taxon>Candidatus Brocadiia</taxon>
        <taxon>Candidatus Brocadiales</taxon>
        <taxon>Candidatus Scalinduaceae</taxon>
        <taxon>Candidatus Scalindua</taxon>
    </lineage>
</organism>